<feature type="non-terminal residue" evidence="1">
    <location>
        <position position="208"/>
    </location>
</feature>
<dbReference type="Proteomes" id="UP000789920">
    <property type="component" value="Unassembled WGS sequence"/>
</dbReference>
<name>A0ACA9RBE4_9GLOM</name>
<accession>A0ACA9RBE4</accession>
<sequence>MISEVDNQGLDDLEAEIVWKELNGDEVGVNKEISLIDFDESDQIDEREPKSMFDVFIEKDLIDFGCIVEKLVINDNIKKEIIDENREINMVVNTNSSKMYQMNNKKFESLPKPSCEVTLYIKFAETKFKTDIVLGKKEIVKNLLKVLRDDDSDEFDCDIDLSKYDLNIQFDIGSSDRIMRSVFNQEKESLVKSNCNSRFGDVDDIFEK</sequence>
<organism evidence="1 2">
    <name type="scientific">Racocetra persica</name>
    <dbReference type="NCBI Taxonomy" id="160502"/>
    <lineage>
        <taxon>Eukaryota</taxon>
        <taxon>Fungi</taxon>
        <taxon>Fungi incertae sedis</taxon>
        <taxon>Mucoromycota</taxon>
        <taxon>Glomeromycotina</taxon>
        <taxon>Glomeromycetes</taxon>
        <taxon>Diversisporales</taxon>
        <taxon>Gigasporaceae</taxon>
        <taxon>Racocetra</taxon>
    </lineage>
</organism>
<keyword evidence="2" id="KW-1185">Reference proteome</keyword>
<evidence type="ECO:0000313" key="1">
    <source>
        <dbReference type="EMBL" id="CAG8785817.1"/>
    </source>
</evidence>
<proteinExistence type="predicted"/>
<reference evidence="1" key="1">
    <citation type="submission" date="2021-06" db="EMBL/GenBank/DDBJ databases">
        <authorList>
            <person name="Kallberg Y."/>
            <person name="Tangrot J."/>
            <person name="Rosling A."/>
        </authorList>
    </citation>
    <scope>NUCLEOTIDE SEQUENCE</scope>
    <source>
        <strain evidence="1">MA461A</strain>
    </source>
</reference>
<dbReference type="EMBL" id="CAJVQC010048167">
    <property type="protein sequence ID" value="CAG8785817.1"/>
    <property type="molecule type" value="Genomic_DNA"/>
</dbReference>
<comment type="caution">
    <text evidence="1">The sequence shown here is derived from an EMBL/GenBank/DDBJ whole genome shotgun (WGS) entry which is preliminary data.</text>
</comment>
<gene>
    <name evidence="1" type="ORF">RPERSI_LOCUS18279</name>
</gene>
<protein>
    <submittedName>
        <fullName evidence="1">17877_t:CDS:1</fullName>
    </submittedName>
</protein>
<evidence type="ECO:0000313" key="2">
    <source>
        <dbReference type="Proteomes" id="UP000789920"/>
    </source>
</evidence>